<feature type="region of interest" description="Disordered" evidence="1">
    <location>
        <begin position="29"/>
        <end position="60"/>
    </location>
</feature>
<name>A0A9P1EHD3_CUSEU</name>
<organism evidence="2 3">
    <name type="scientific">Cuscuta europaea</name>
    <name type="common">European dodder</name>
    <dbReference type="NCBI Taxonomy" id="41803"/>
    <lineage>
        <taxon>Eukaryota</taxon>
        <taxon>Viridiplantae</taxon>
        <taxon>Streptophyta</taxon>
        <taxon>Embryophyta</taxon>
        <taxon>Tracheophyta</taxon>
        <taxon>Spermatophyta</taxon>
        <taxon>Magnoliopsida</taxon>
        <taxon>eudicotyledons</taxon>
        <taxon>Gunneridae</taxon>
        <taxon>Pentapetalae</taxon>
        <taxon>asterids</taxon>
        <taxon>lamiids</taxon>
        <taxon>Solanales</taxon>
        <taxon>Convolvulaceae</taxon>
        <taxon>Cuscuteae</taxon>
        <taxon>Cuscuta</taxon>
        <taxon>Cuscuta subgen. Cuscuta</taxon>
    </lineage>
</organism>
<proteinExistence type="predicted"/>
<keyword evidence="3" id="KW-1185">Reference proteome</keyword>
<evidence type="ECO:0000313" key="2">
    <source>
        <dbReference type="EMBL" id="CAH9107096.1"/>
    </source>
</evidence>
<protein>
    <submittedName>
        <fullName evidence="2">Uncharacterized protein</fullName>
    </submittedName>
</protein>
<evidence type="ECO:0000256" key="1">
    <source>
        <dbReference type="SAM" id="MobiDB-lite"/>
    </source>
</evidence>
<evidence type="ECO:0000313" key="3">
    <source>
        <dbReference type="Proteomes" id="UP001152484"/>
    </source>
</evidence>
<feature type="compositionally biased region" description="Basic residues" evidence="1">
    <location>
        <begin position="33"/>
        <end position="43"/>
    </location>
</feature>
<accession>A0A9P1EHD3</accession>
<dbReference type="Proteomes" id="UP001152484">
    <property type="component" value="Unassembled WGS sequence"/>
</dbReference>
<feature type="non-terminal residue" evidence="2">
    <location>
        <position position="1"/>
    </location>
</feature>
<comment type="caution">
    <text evidence="2">The sequence shown here is derived from an EMBL/GenBank/DDBJ whole genome shotgun (WGS) entry which is preliminary data.</text>
</comment>
<sequence>MCYLTPVRLVEAGIAPNTEGNMNKNCLEEMGAAKRKKPSKKMARTSASEATQPAAQPVVQQPEPLHQIPLEQVNFDAMAGTSRLGACTPILFSLNPRVRPVLPKLWLNSP</sequence>
<reference evidence="2" key="1">
    <citation type="submission" date="2022-07" db="EMBL/GenBank/DDBJ databases">
        <authorList>
            <person name="Macas J."/>
            <person name="Novak P."/>
            <person name="Neumann P."/>
        </authorList>
    </citation>
    <scope>NUCLEOTIDE SEQUENCE</scope>
</reference>
<dbReference type="EMBL" id="CAMAPE010000050">
    <property type="protein sequence ID" value="CAH9107096.1"/>
    <property type="molecule type" value="Genomic_DNA"/>
</dbReference>
<dbReference type="AlphaFoldDB" id="A0A9P1EHD3"/>
<gene>
    <name evidence="2" type="ORF">CEURO_LOCUS17615</name>
</gene>